<gene>
    <name evidence="7" type="ORF">CRG98_047405</name>
</gene>
<comment type="subcellular location">
    <subcellularLocation>
        <location evidence="1">Secreted</location>
    </subcellularLocation>
</comment>
<feature type="compositionally biased region" description="Basic and acidic residues" evidence="6">
    <location>
        <begin position="1"/>
        <end position="15"/>
    </location>
</feature>
<evidence type="ECO:0000313" key="8">
    <source>
        <dbReference type="Proteomes" id="UP000233551"/>
    </source>
</evidence>
<dbReference type="GO" id="GO:0060320">
    <property type="term" value="P:rejection of self pollen"/>
    <property type="evidence" value="ECO:0007669"/>
    <property type="project" value="UniProtKB-KW"/>
</dbReference>
<evidence type="ECO:0000256" key="4">
    <source>
        <dbReference type="ARBA" id="ARBA00022525"/>
    </source>
</evidence>
<organism evidence="7 8">
    <name type="scientific">Punica granatum</name>
    <name type="common">Pomegranate</name>
    <dbReference type="NCBI Taxonomy" id="22663"/>
    <lineage>
        <taxon>Eukaryota</taxon>
        <taxon>Viridiplantae</taxon>
        <taxon>Streptophyta</taxon>
        <taxon>Embryophyta</taxon>
        <taxon>Tracheophyta</taxon>
        <taxon>Spermatophyta</taxon>
        <taxon>Magnoliopsida</taxon>
        <taxon>eudicotyledons</taxon>
        <taxon>Gunneridae</taxon>
        <taxon>Pentapetalae</taxon>
        <taxon>rosids</taxon>
        <taxon>malvids</taxon>
        <taxon>Myrtales</taxon>
        <taxon>Lythraceae</taxon>
        <taxon>Punica</taxon>
    </lineage>
</organism>
<evidence type="ECO:0000313" key="7">
    <source>
        <dbReference type="EMBL" id="PKI32202.1"/>
    </source>
</evidence>
<dbReference type="AlphaFoldDB" id="A0A2I0HKE6"/>
<proteinExistence type="inferred from homology"/>
<dbReference type="EMBL" id="PGOL01007942">
    <property type="protein sequence ID" value="PKI32202.1"/>
    <property type="molecule type" value="Genomic_DNA"/>
</dbReference>
<dbReference type="InterPro" id="IPR010264">
    <property type="entry name" value="Self-incomp_S1"/>
</dbReference>
<keyword evidence="8" id="KW-1185">Reference proteome</keyword>
<keyword evidence="5" id="KW-0732">Signal</keyword>
<feature type="region of interest" description="Disordered" evidence="6">
    <location>
        <begin position="1"/>
        <end position="50"/>
    </location>
</feature>
<evidence type="ECO:0000256" key="1">
    <source>
        <dbReference type="ARBA" id="ARBA00004613"/>
    </source>
</evidence>
<keyword evidence="4" id="KW-0964">Secreted</keyword>
<keyword evidence="3" id="KW-0713">Self-incompatibility</keyword>
<name>A0A2I0HKE6_PUNGR</name>
<evidence type="ECO:0000256" key="3">
    <source>
        <dbReference type="ARBA" id="ARBA00022471"/>
    </source>
</evidence>
<comment type="caution">
    <text evidence="7">The sequence shown here is derived from an EMBL/GenBank/DDBJ whole genome shotgun (WGS) entry which is preliminary data.</text>
</comment>
<reference evidence="7 8" key="1">
    <citation type="submission" date="2017-11" db="EMBL/GenBank/DDBJ databases">
        <title>De-novo sequencing of pomegranate (Punica granatum L.) genome.</title>
        <authorList>
            <person name="Akparov Z."/>
            <person name="Amiraslanov A."/>
            <person name="Hajiyeva S."/>
            <person name="Abbasov M."/>
            <person name="Kaur K."/>
            <person name="Hamwieh A."/>
            <person name="Solovyev V."/>
            <person name="Salamov A."/>
            <person name="Braich B."/>
            <person name="Kosarev P."/>
            <person name="Mahmoud A."/>
            <person name="Hajiyev E."/>
            <person name="Babayeva S."/>
            <person name="Izzatullayeva V."/>
            <person name="Mammadov A."/>
            <person name="Mammadov A."/>
            <person name="Sharifova S."/>
            <person name="Ojaghi J."/>
            <person name="Eynullazada K."/>
            <person name="Bayramov B."/>
            <person name="Abdulazimova A."/>
            <person name="Shahmuradov I."/>
        </authorList>
    </citation>
    <scope>NUCLEOTIDE SEQUENCE [LARGE SCALE GENOMIC DNA]</scope>
    <source>
        <strain evidence="8">cv. AG2017</strain>
        <tissue evidence="7">Leaf</tissue>
    </source>
</reference>
<sequence length="150" mass="16861">MDRFPAETGKQRKCEAAQLTESLPPEAADTGGLDSAERGMREWRSRRAETGKRAMSSSLLCSSPLLRSIENHCKSRDYDLGLNLIEPGRRYPLSIAPYFFDTTLFFCKVSWVGGHVMFDFYEAMGDDGYRCTDDCMGVGRKDANRGIQGR</sequence>
<evidence type="ECO:0000256" key="2">
    <source>
        <dbReference type="ARBA" id="ARBA00005581"/>
    </source>
</evidence>
<dbReference type="Proteomes" id="UP000233551">
    <property type="component" value="Unassembled WGS sequence"/>
</dbReference>
<dbReference type="GO" id="GO:0005576">
    <property type="term" value="C:extracellular region"/>
    <property type="evidence" value="ECO:0007669"/>
    <property type="project" value="UniProtKB-SubCell"/>
</dbReference>
<accession>A0A2I0HKE6</accession>
<dbReference type="Pfam" id="PF05938">
    <property type="entry name" value="Self-incomp_S1"/>
    <property type="match status" value="1"/>
</dbReference>
<evidence type="ECO:0000256" key="5">
    <source>
        <dbReference type="ARBA" id="ARBA00022729"/>
    </source>
</evidence>
<feature type="compositionally biased region" description="Basic and acidic residues" evidence="6">
    <location>
        <begin position="35"/>
        <end position="50"/>
    </location>
</feature>
<protein>
    <submittedName>
        <fullName evidence="7">Uncharacterized protein</fullName>
    </submittedName>
</protein>
<comment type="similarity">
    <text evidence="2">Belongs to the plant self-incompatibility (S1) protein family.</text>
</comment>
<evidence type="ECO:0000256" key="6">
    <source>
        <dbReference type="SAM" id="MobiDB-lite"/>
    </source>
</evidence>